<protein>
    <submittedName>
        <fullName evidence="3">Coniferyl-alcohol dehydrogenase</fullName>
    </submittedName>
</protein>
<sequence>MTLLSELVRYDGKHVVVTGCGSGIGAEVTRALGELGARVTGLDIRPPDHLPDEFIELDLADPKSVDRAAGAVDGSVDALFNVAGVSSGIGNPLLVVRINFLGTRQFTEAVEQRIAPGGSITSVSSLAASAYRENRATTAGLIRTRSVDEGLRWCADHPDALADGGYRLSKEATILYVMWRATELGARGIRINCTGPGVTDTPILDQLRSAYGQQYLDSFTTPLGRNSEAAEQASLLAFLGSPAASYVTGQVIWADGGILAQREAALVDAVDGTVGDTADDSVQRS</sequence>
<keyword evidence="2" id="KW-0560">Oxidoreductase</keyword>
<dbReference type="InterPro" id="IPR051122">
    <property type="entry name" value="SDR_DHRS6-like"/>
</dbReference>
<dbReference type="PRINTS" id="PR00081">
    <property type="entry name" value="GDHRDH"/>
</dbReference>
<evidence type="ECO:0000256" key="1">
    <source>
        <dbReference type="ARBA" id="ARBA00006484"/>
    </source>
</evidence>
<proteinExistence type="inferred from homology"/>
<keyword evidence="4" id="KW-1185">Reference proteome</keyword>
<dbReference type="PANTHER" id="PTHR43477:SF1">
    <property type="entry name" value="DIHYDROANTICAPSIN 7-DEHYDROGENASE"/>
    <property type="match status" value="1"/>
</dbReference>
<dbReference type="EMBL" id="JBKBDD010000002">
    <property type="protein sequence ID" value="MFN6542673.1"/>
    <property type="molecule type" value="Genomic_DNA"/>
</dbReference>
<accession>A0ABW9L401</accession>
<organism evidence="3 4">
    <name type="scientific">Mycolicibacterium nivoides</name>
    <dbReference type="NCBI Taxonomy" id="2487344"/>
    <lineage>
        <taxon>Bacteria</taxon>
        <taxon>Bacillati</taxon>
        <taxon>Actinomycetota</taxon>
        <taxon>Actinomycetes</taxon>
        <taxon>Mycobacteriales</taxon>
        <taxon>Mycobacteriaceae</taxon>
        <taxon>Mycolicibacterium</taxon>
    </lineage>
</organism>
<dbReference type="InterPro" id="IPR036291">
    <property type="entry name" value="NAD(P)-bd_dom_sf"/>
</dbReference>
<dbReference type="NCBIfam" id="NF009092">
    <property type="entry name" value="PRK12428.1"/>
    <property type="match status" value="1"/>
</dbReference>
<dbReference type="Gene3D" id="3.40.50.720">
    <property type="entry name" value="NAD(P)-binding Rossmann-like Domain"/>
    <property type="match status" value="1"/>
</dbReference>
<evidence type="ECO:0000313" key="4">
    <source>
        <dbReference type="Proteomes" id="UP001635816"/>
    </source>
</evidence>
<dbReference type="GeneID" id="300556298"/>
<dbReference type="PANTHER" id="PTHR43477">
    <property type="entry name" value="DIHYDROANTICAPSIN 7-DEHYDROGENASE"/>
    <property type="match status" value="1"/>
</dbReference>
<dbReference type="InterPro" id="IPR002347">
    <property type="entry name" value="SDR_fam"/>
</dbReference>
<comment type="caution">
    <text evidence="3">The sequence shown here is derived from an EMBL/GenBank/DDBJ whole genome shotgun (WGS) entry which is preliminary data.</text>
</comment>
<comment type="similarity">
    <text evidence="1">Belongs to the short-chain dehydrogenases/reductases (SDR) family.</text>
</comment>
<name>A0ABW9L401_9MYCO</name>
<dbReference type="Pfam" id="PF13561">
    <property type="entry name" value="adh_short_C2"/>
    <property type="match status" value="1"/>
</dbReference>
<reference evidence="3 4" key="1">
    <citation type="submission" date="2024-12" db="EMBL/GenBank/DDBJ databases">
        <title>The coexistence of Mycolicibacterium septicum and Mycolicibacterium nivoides in clinical samples.</title>
        <authorList>
            <person name="Wang C."/>
            <person name="Feng Y."/>
            <person name="Zong Z."/>
        </authorList>
    </citation>
    <scope>NUCLEOTIDE SEQUENCE [LARGE SCALE GENOMIC DNA]</scope>
    <source>
        <strain evidence="3 4">120309</strain>
    </source>
</reference>
<dbReference type="RefSeq" id="WP_090435062.1">
    <property type="nucleotide sequence ID" value="NZ_CP034072.1"/>
</dbReference>
<gene>
    <name evidence="3" type="ORF">ACK4CT_05710</name>
</gene>
<dbReference type="Pfam" id="PF00106">
    <property type="entry name" value="adh_short"/>
    <property type="match status" value="1"/>
</dbReference>
<dbReference type="Proteomes" id="UP001635816">
    <property type="component" value="Unassembled WGS sequence"/>
</dbReference>
<dbReference type="SUPFAM" id="SSF51735">
    <property type="entry name" value="NAD(P)-binding Rossmann-fold domains"/>
    <property type="match status" value="1"/>
</dbReference>
<evidence type="ECO:0000313" key="3">
    <source>
        <dbReference type="EMBL" id="MFN6542673.1"/>
    </source>
</evidence>
<evidence type="ECO:0000256" key="2">
    <source>
        <dbReference type="ARBA" id="ARBA00023002"/>
    </source>
</evidence>